<dbReference type="InterPro" id="IPR001699">
    <property type="entry name" value="TF_T-box"/>
</dbReference>
<dbReference type="AlphaFoldDB" id="A0A1I7U9R2"/>
<dbReference type="GO" id="GO:0000981">
    <property type="term" value="F:DNA-binding transcription factor activity, RNA polymerase II-specific"/>
    <property type="evidence" value="ECO:0007669"/>
    <property type="project" value="TreeGrafter"/>
</dbReference>
<dbReference type="Proteomes" id="UP000095282">
    <property type="component" value="Unplaced"/>
</dbReference>
<evidence type="ECO:0000256" key="2">
    <source>
        <dbReference type="ARBA" id="ARBA00023125"/>
    </source>
</evidence>
<accession>A0A1I7U9R2</accession>
<evidence type="ECO:0000313" key="9">
    <source>
        <dbReference type="WBParaSite" id="Csp11.Scaffold629.g16297.t1"/>
    </source>
</evidence>
<dbReference type="GO" id="GO:0001708">
    <property type="term" value="P:cell fate specification"/>
    <property type="evidence" value="ECO:0007669"/>
    <property type="project" value="TreeGrafter"/>
</dbReference>
<dbReference type="GO" id="GO:0000978">
    <property type="term" value="F:RNA polymerase II cis-regulatory region sequence-specific DNA binding"/>
    <property type="evidence" value="ECO:0007669"/>
    <property type="project" value="InterPro"/>
</dbReference>
<feature type="region of interest" description="Disordered" evidence="6">
    <location>
        <begin position="316"/>
        <end position="350"/>
    </location>
</feature>
<proteinExistence type="predicted"/>
<keyword evidence="3" id="KW-0804">Transcription</keyword>
<dbReference type="STRING" id="1561998.A0A1I7U9R2"/>
<protein>
    <submittedName>
        <fullName evidence="9">T-box domain-containing protein</fullName>
    </submittedName>
</protein>
<dbReference type="WBParaSite" id="Csp11.Scaffold629.g16297.t1">
    <property type="protein sequence ID" value="Csp11.Scaffold629.g16297.t1"/>
    <property type="gene ID" value="Csp11.Scaffold629.g16297"/>
</dbReference>
<dbReference type="InterPro" id="IPR046360">
    <property type="entry name" value="T-box_DNA-bd"/>
</dbReference>
<dbReference type="GO" id="GO:0000785">
    <property type="term" value="C:chromatin"/>
    <property type="evidence" value="ECO:0007669"/>
    <property type="project" value="TreeGrafter"/>
</dbReference>
<dbReference type="GO" id="GO:0005634">
    <property type="term" value="C:nucleus"/>
    <property type="evidence" value="ECO:0007669"/>
    <property type="project" value="UniProtKB-SubCell"/>
</dbReference>
<evidence type="ECO:0000256" key="3">
    <source>
        <dbReference type="ARBA" id="ARBA00023163"/>
    </source>
</evidence>
<keyword evidence="1" id="KW-0805">Transcription regulation</keyword>
<dbReference type="GO" id="GO:0045893">
    <property type="term" value="P:positive regulation of DNA-templated transcription"/>
    <property type="evidence" value="ECO:0007669"/>
    <property type="project" value="InterPro"/>
</dbReference>
<comment type="subcellular location">
    <subcellularLocation>
        <location evidence="5">Nucleus</location>
    </subcellularLocation>
</comment>
<dbReference type="SMART" id="SM00425">
    <property type="entry name" value="TBOX"/>
    <property type="match status" value="1"/>
</dbReference>
<keyword evidence="4 5" id="KW-0539">Nucleus</keyword>
<dbReference type="Pfam" id="PF00907">
    <property type="entry name" value="T-box"/>
    <property type="match status" value="1"/>
</dbReference>
<dbReference type="eggNOG" id="KOG3585">
    <property type="taxonomic scope" value="Eukaryota"/>
</dbReference>
<name>A0A1I7U9R2_9PELO</name>
<dbReference type="SUPFAM" id="SSF49417">
    <property type="entry name" value="p53-like transcription factors"/>
    <property type="match status" value="1"/>
</dbReference>
<dbReference type="PRINTS" id="PR00937">
    <property type="entry name" value="TBOX"/>
</dbReference>
<dbReference type="PANTHER" id="PTHR11267">
    <property type="entry name" value="T-BOX PROTEIN-RELATED"/>
    <property type="match status" value="1"/>
</dbReference>
<feature type="compositionally biased region" description="Low complexity" evidence="6">
    <location>
        <begin position="316"/>
        <end position="338"/>
    </location>
</feature>
<organism evidence="8 9">
    <name type="scientific">Caenorhabditis tropicalis</name>
    <dbReference type="NCBI Taxonomy" id="1561998"/>
    <lineage>
        <taxon>Eukaryota</taxon>
        <taxon>Metazoa</taxon>
        <taxon>Ecdysozoa</taxon>
        <taxon>Nematoda</taxon>
        <taxon>Chromadorea</taxon>
        <taxon>Rhabditida</taxon>
        <taxon>Rhabditina</taxon>
        <taxon>Rhabditomorpha</taxon>
        <taxon>Rhabditoidea</taxon>
        <taxon>Rhabditidae</taxon>
        <taxon>Peloderinae</taxon>
        <taxon>Caenorhabditis</taxon>
    </lineage>
</organism>
<reference evidence="9" key="1">
    <citation type="submission" date="2016-11" db="UniProtKB">
        <authorList>
            <consortium name="WormBaseParasite"/>
        </authorList>
    </citation>
    <scope>IDENTIFICATION</scope>
</reference>
<evidence type="ECO:0000256" key="1">
    <source>
        <dbReference type="ARBA" id="ARBA00023015"/>
    </source>
</evidence>
<evidence type="ECO:0000313" key="8">
    <source>
        <dbReference type="Proteomes" id="UP000095282"/>
    </source>
</evidence>
<feature type="domain" description="T-box" evidence="7">
    <location>
        <begin position="9"/>
        <end position="180"/>
    </location>
</feature>
<evidence type="ECO:0000256" key="5">
    <source>
        <dbReference type="PROSITE-ProRule" id="PRU00201"/>
    </source>
</evidence>
<comment type="caution">
    <text evidence="5">Lacks conserved residue(s) required for the propagation of feature annotation.</text>
</comment>
<sequence length="350" mass="40368">MNTSIDVSLFEKDLWMEVYPNLEMLARSSEVCPELKFSLAGLEKEQHYKVFVSLERYGEPKRFSFDKEKMIWKESKRGYKKPHQTKIIEHSLGIQSGETWMKGPVEFRKIKISAKEEDEKMNEKVLMVNTHHKYIPVIRILNINKNMESRHPIEEAQFIPVTEYLNKTVSDWKCRNNKYTTLRNGGQGKRKAAGGEPQPKRSKKGAAKEKPIVSGEAASMGSSSTPTTSNCDAFFASTGNFNTHWNFHRMDQITQMQSHPYGQAPFCTPMAPSMEPMNEFNFQWNHQYPMDYYNYSHYYNYPVFNPYTDPTFSVNSTFNSPQSSSSSSSTASPVTFNSENIPPPVHFPHF</sequence>
<dbReference type="InterPro" id="IPR036960">
    <property type="entry name" value="T-box_sf"/>
</dbReference>
<dbReference type="PANTHER" id="PTHR11267:SF181">
    <property type="entry name" value="OPTOMOTOR-BLIND PROTEIN"/>
    <property type="match status" value="1"/>
</dbReference>
<dbReference type="CDD" id="cd00182">
    <property type="entry name" value="T-box"/>
    <property type="match status" value="1"/>
</dbReference>
<dbReference type="Gene3D" id="2.60.40.820">
    <property type="entry name" value="Transcription factor, T-box"/>
    <property type="match status" value="1"/>
</dbReference>
<evidence type="ECO:0000259" key="7">
    <source>
        <dbReference type="PROSITE" id="PS50252"/>
    </source>
</evidence>
<feature type="region of interest" description="Disordered" evidence="6">
    <location>
        <begin position="178"/>
        <end position="225"/>
    </location>
</feature>
<keyword evidence="2 5" id="KW-0238">DNA-binding</keyword>
<evidence type="ECO:0000256" key="6">
    <source>
        <dbReference type="SAM" id="MobiDB-lite"/>
    </source>
</evidence>
<keyword evidence="8" id="KW-1185">Reference proteome</keyword>
<feature type="compositionally biased region" description="Pro residues" evidence="6">
    <location>
        <begin position="341"/>
        <end position="350"/>
    </location>
</feature>
<dbReference type="InterPro" id="IPR008967">
    <property type="entry name" value="p53-like_TF_DNA-bd_sf"/>
</dbReference>
<evidence type="ECO:0000256" key="4">
    <source>
        <dbReference type="ARBA" id="ARBA00023242"/>
    </source>
</evidence>
<dbReference type="PROSITE" id="PS50252">
    <property type="entry name" value="TBOX_3"/>
    <property type="match status" value="1"/>
</dbReference>